<dbReference type="FunFam" id="3.40.50.10490:FF:000030">
    <property type="entry name" value="30S ribosomal protein S2"/>
    <property type="match status" value="1"/>
</dbReference>
<dbReference type="EMBL" id="LN890280">
    <property type="protein sequence ID" value="CUR51048.1"/>
    <property type="molecule type" value="Genomic_DNA"/>
</dbReference>
<dbReference type="GO" id="GO:0003735">
    <property type="term" value="F:structural constituent of ribosome"/>
    <property type="evidence" value="ECO:0007669"/>
    <property type="project" value="InterPro"/>
</dbReference>
<evidence type="ECO:0000256" key="6">
    <source>
        <dbReference type="RuleBase" id="RU003631"/>
    </source>
</evidence>
<name>A0A128A133_9ARCH</name>
<proteinExistence type="inferred from homology"/>
<dbReference type="SUPFAM" id="SSF52313">
    <property type="entry name" value="Ribosomal protein S2"/>
    <property type="match status" value="1"/>
</dbReference>
<dbReference type="PANTHER" id="PTHR11489">
    <property type="entry name" value="40S RIBOSOMAL PROTEIN SA"/>
    <property type="match status" value="1"/>
</dbReference>
<dbReference type="InterPro" id="IPR023591">
    <property type="entry name" value="Ribosomal_uS2_flav_dom_sf"/>
</dbReference>
<dbReference type="HAMAP" id="MF_00291_A">
    <property type="entry name" value="Ribosomal_uS2_A"/>
    <property type="match status" value="1"/>
</dbReference>
<dbReference type="Proteomes" id="UP000196239">
    <property type="component" value="Chromosome 1"/>
</dbReference>
<dbReference type="PRINTS" id="PR00395">
    <property type="entry name" value="RIBOSOMALS2"/>
</dbReference>
<keyword evidence="3 5" id="KW-0687">Ribonucleoprotein</keyword>
<evidence type="ECO:0000256" key="3">
    <source>
        <dbReference type="ARBA" id="ARBA00023274"/>
    </source>
</evidence>
<evidence type="ECO:0000256" key="5">
    <source>
        <dbReference type="HAMAP-Rule" id="MF_00291"/>
    </source>
</evidence>
<keyword evidence="2 5" id="KW-0689">Ribosomal protein</keyword>
<organism evidence="8 9">
    <name type="scientific">Nitrosotalea devaniterrae</name>
    <dbReference type="NCBI Taxonomy" id="1078905"/>
    <lineage>
        <taxon>Archaea</taxon>
        <taxon>Nitrososphaerota</taxon>
        <taxon>Nitrososphaeria</taxon>
        <taxon>Nitrosotaleales</taxon>
        <taxon>Nitrosotaleaceae</taxon>
        <taxon>Nitrosotalea</taxon>
    </lineage>
</organism>
<dbReference type="InterPro" id="IPR023454">
    <property type="entry name" value="Ribosomal_uS2_arc"/>
</dbReference>
<evidence type="ECO:0000313" key="8">
    <source>
        <dbReference type="EMBL" id="CUR51048.1"/>
    </source>
</evidence>
<feature type="compositionally biased region" description="Low complexity" evidence="7">
    <location>
        <begin position="213"/>
        <end position="223"/>
    </location>
</feature>
<comment type="similarity">
    <text evidence="1 5 6">Belongs to the universal ribosomal protein uS2 family.</text>
</comment>
<dbReference type="KEGG" id="ndv:NDEV_0283"/>
<sequence>MSKQEDFEHMEKYVLSTGIRVGTQVKTKFMTPFVTKATNEGLYIIDSKKTLSRIQTAAKFINRADITKILVCSGREYASTPVEKFCEVTGATPMLGRFMPGTLTNPSLPYYREPELVFVSDPQVDEQAVVEATNAGIPVIGISNTDNVTSKIDLVIPANNRGRKSLAATYWLLAREILMQKGKLKSAESMKYQIDDFETKITEEELEEESERMPPQRMRTQRQ</sequence>
<dbReference type="CDD" id="cd01425">
    <property type="entry name" value="RPS2"/>
    <property type="match status" value="1"/>
</dbReference>
<accession>A0A128A133</accession>
<dbReference type="NCBIfam" id="TIGR01012">
    <property type="entry name" value="uS2_euk_arch"/>
    <property type="match status" value="1"/>
</dbReference>
<dbReference type="GO" id="GO:0015935">
    <property type="term" value="C:small ribosomal subunit"/>
    <property type="evidence" value="ECO:0007669"/>
    <property type="project" value="InterPro"/>
</dbReference>
<dbReference type="Gene3D" id="3.40.50.10490">
    <property type="entry name" value="Glucose-6-phosphate isomerase like protein, domain 1"/>
    <property type="match status" value="1"/>
</dbReference>
<gene>
    <name evidence="8" type="primary">rps</name>
    <name evidence="5" type="synonym">rps2</name>
    <name evidence="8" type="ORF">NDEV_0283</name>
</gene>
<evidence type="ECO:0000313" key="9">
    <source>
        <dbReference type="Proteomes" id="UP000196239"/>
    </source>
</evidence>
<dbReference type="AlphaFoldDB" id="A0A128A133"/>
<dbReference type="InterPro" id="IPR001865">
    <property type="entry name" value="Ribosomal_uS2"/>
</dbReference>
<evidence type="ECO:0000256" key="2">
    <source>
        <dbReference type="ARBA" id="ARBA00022980"/>
    </source>
</evidence>
<dbReference type="PROSITE" id="PS00963">
    <property type="entry name" value="RIBOSOMAL_S2_2"/>
    <property type="match status" value="1"/>
</dbReference>
<dbReference type="InterPro" id="IPR018130">
    <property type="entry name" value="Ribosomal_uS2_CS"/>
</dbReference>
<reference evidence="9" key="1">
    <citation type="submission" date="2015-10" db="EMBL/GenBank/DDBJ databases">
        <authorList>
            <person name="Lehtovirta-Morley L.E."/>
            <person name="Vieille C."/>
        </authorList>
    </citation>
    <scope>NUCLEOTIDE SEQUENCE [LARGE SCALE GENOMIC DNA]</scope>
</reference>
<dbReference type="GO" id="GO:0006412">
    <property type="term" value="P:translation"/>
    <property type="evidence" value="ECO:0007669"/>
    <property type="project" value="UniProtKB-UniRule"/>
</dbReference>
<keyword evidence="9" id="KW-1185">Reference proteome</keyword>
<dbReference type="Pfam" id="PF00318">
    <property type="entry name" value="Ribosomal_S2"/>
    <property type="match status" value="2"/>
</dbReference>
<protein>
    <recommendedName>
        <fullName evidence="4 5">Small ribosomal subunit protein uS2</fullName>
    </recommendedName>
</protein>
<evidence type="ECO:0000256" key="4">
    <source>
        <dbReference type="ARBA" id="ARBA00035256"/>
    </source>
</evidence>
<dbReference type="InterPro" id="IPR005707">
    <property type="entry name" value="Ribosomal_uS2_euk/arc"/>
</dbReference>
<evidence type="ECO:0000256" key="1">
    <source>
        <dbReference type="ARBA" id="ARBA00006242"/>
    </source>
</evidence>
<feature type="region of interest" description="Disordered" evidence="7">
    <location>
        <begin position="203"/>
        <end position="223"/>
    </location>
</feature>
<evidence type="ECO:0000256" key="7">
    <source>
        <dbReference type="SAM" id="MobiDB-lite"/>
    </source>
</evidence>